<evidence type="ECO:0000256" key="1">
    <source>
        <dbReference type="ARBA" id="ARBA00004141"/>
    </source>
</evidence>
<dbReference type="Gene3D" id="3.30.750.24">
    <property type="entry name" value="STAS domain"/>
    <property type="match status" value="1"/>
</dbReference>
<feature type="transmembrane region" description="Helical" evidence="6">
    <location>
        <begin position="357"/>
        <end position="374"/>
    </location>
</feature>
<dbReference type="CDD" id="cd07042">
    <property type="entry name" value="STAS_SulP_like_sulfate_transporter"/>
    <property type="match status" value="1"/>
</dbReference>
<dbReference type="Proteomes" id="UP000319257">
    <property type="component" value="Unassembled WGS sequence"/>
</dbReference>
<dbReference type="InterPro" id="IPR002645">
    <property type="entry name" value="STAS_dom"/>
</dbReference>
<feature type="transmembrane region" description="Helical" evidence="6">
    <location>
        <begin position="182"/>
        <end position="202"/>
    </location>
</feature>
<reference evidence="8 9" key="1">
    <citation type="submission" date="2019-06" db="EMBL/GenBank/DDBJ databases">
        <title>Draft genome sequence of the filamentous fungus Phialemoniopsis curvata isolated from diesel fuel.</title>
        <authorList>
            <person name="Varaljay V.A."/>
            <person name="Lyon W.J."/>
            <person name="Crouch A.L."/>
            <person name="Drake C.E."/>
            <person name="Hollomon J.M."/>
            <person name="Nadeau L.J."/>
            <person name="Nunn H.S."/>
            <person name="Stevenson B.S."/>
            <person name="Bojanowski C.L."/>
            <person name="Crookes-Goodson W.J."/>
        </authorList>
    </citation>
    <scope>NUCLEOTIDE SEQUENCE [LARGE SCALE GENOMIC DNA]</scope>
    <source>
        <strain evidence="8 9">D216</strain>
    </source>
</reference>
<feature type="transmembrane region" description="Helical" evidence="6">
    <location>
        <begin position="304"/>
        <end position="323"/>
    </location>
</feature>
<feature type="transmembrane region" description="Helical" evidence="6">
    <location>
        <begin position="270"/>
        <end position="292"/>
    </location>
</feature>
<feature type="transmembrane region" description="Helical" evidence="6">
    <location>
        <begin position="214"/>
        <end position="232"/>
    </location>
</feature>
<evidence type="ECO:0000313" key="9">
    <source>
        <dbReference type="Proteomes" id="UP000319257"/>
    </source>
</evidence>
<feature type="compositionally biased region" description="Polar residues" evidence="5">
    <location>
        <begin position="62"/>
        <end position="75"/>
    </location>
</feature>
<evidence type="ECO:0000256" key="2">
    <source>
        <dbReference type="ARBA" id="ARBA00022692"/>
    </source>
</evidence>
<dbReference type="FunCoup" id="A0A507B5D7">
    <property type="interactions" value="256"/>
</dbReference>
<evidence type="ECO:0000259" key="7">
    <source>
        <dbReference type="PROSITE" id="PS50801"/>
    </source>
</evidence>
<feature type="compositionally biased region" description="Polar residues" evidence="5">
    <location>
        <begin position="96"/>
        <end position="110"/>
    </location>
</feature>
<dbReference type="RefSeq" id="XP_031000046.1">
    <property type="nucleotide sequence ID" value="XM_031134552.1"/>
</dbReference>
<dbReference type="InterPro" id="IPR001902">
    <property type="entry name" value="SLC26A/SulP_fam"/>
</dbReference>
<evidence type="ECO:0000256" key="3">
    <source>
        <dbReference type="ARBA" id="ARBA00022989"/>
    </source>
</evidence>
<evidence type="ECO:0000256" key="6">
    <source>
        <dbReference type="SAM" id="Phobius"/>
    </source>
</evidence>
<proteinExistence type="predicted"/>
<dbReference type="SUPFAM" id="SSF52091">
    <property type="entry name" value="SpoIIaa-like"/>
    <property type="match status" value="1"/>
</dbReference>
<evidence type="ECO:0000256" key="4">
    <source>
        <dbReference type="ARBA" id="ARBA00023136"/>
    </source>
</evidence>
<keyword evidence="3 6" id="KW-1133">Transmembrane helix</keyword>
<dbReference type="InterPro" id="IPR011547">
    <property type="entry name" value="SLC26A/SulP_dom"/>
</dbReference>
<protein>
    <recommendedName>
        <fullName evidence="7">STAS domain-containing protein</fullName>
    </recommendedName>
</protein>
<keyword evidence="4 6" id="KW-0472">Membrane</keyword>
<accession>A0A507B5D7</accession>
<dbReference type="AlphaFoldDB" id="A0A507B5D7"/>
<dbReference type="FunFam" id="3.30.750.24:FF:000036">
    <property type="entry name" value="Putative sulfate transporter YPR003C"/>
    <property type="match status" value="1"/>
</dbReference>
<feature type="transmembrane region" description="Helical" evidence="6">
    <location>
        <begin position="483"/>
        <end position="502"/>
    </location>
</feature>
<name>A0A507B5D7_9PEZI</name>
<comment type="caution">
    <text evidence="8">The sequence shown here is derived from an EMBL/GenBank/DDBJ whole genome shotgun (WGS) entry which is preliminary data.</text>
</comment>
<dbReference type="Pfam" id="PF01740">
    <property type="entry name" value="STAS"/>
    <property type="match status" value="1"/>
</dbReference>
<sequence length="796" mass="87282">MAAGGRPQLPGRSLTQPHIPTTPSTLRQSHTPAGSGASASHDGGGDDNDVDRSDRHDPPLTATESSPLLGSSNPEQRGLPYDAHGTFTPRPLSPAPSYQSSVTNPDSASASEGSASYLDSFITSITGQSDRATWRRRWARKMRSKRMRTSTELAEQHGLKTTNFTYLAYYVPCLQWMSEYKLAYLHGDLIAAITLAGIYLPMSLSLAENVAHVPPIHGLYAFVFAPLLYALLGSCPQMIVGPEAAGSLLVGTVVKSSIELGRGGEDDDLLHAKICGVVSGMAAATVLIAGLARLGFLDSVLSRPFLRGFISAIGFVIFVEQLIPELGLSRLSEKVSHGSTVDKVGFIFRNLKSTHRPTFIVAAVAFVIIMTFRETKRRLEPRYPKIAFLPDRLAVVVLSAWMAWYFDWQSYGIEVLGPVKATSGGLFTFRWPFQPSHMTHIKDAMSTSFLIALLGFFESSVAAKSLGGQEIFPRLQLSPNRELVALGASNMLGACFMSLPAFGGYGRSKVNKQTGAKSPMSSIFLSMITVLCIIFLLPYFYYLPQPVLCAMISVVAWSLIEEAPHDITFFWRISAWKELGLMFIIVVATVFYTLDFGMAIGIGLSLLQVIRNSTRPRIQILGRIPGTERFENAEHRPERLEFIEGCLIVKIPEPLTFANTGELKTRLRRLELYGTSGVHPALPRLRREAMNRNIVFDVHGVTAMDGSGTQVLAEIVREYRARGVRVWFCRVAQERRGGKEHPVWRLMRDSGIVDLVGGERHFVGDVQEALRMTEVEDGEDLGVADGVGTATVVAAT</sequence>
<feature type="transmembrane region" description="Helical" evidence="6">
    <location>
        <begin position="579"/>
        <end position="607"/>
    </location>
</feature>
<dbReference type="PROSITE" id="PS50801">
    <property type="entry name" value="STAS"/>
    <property type="match status" value="1"/>
</dbReference>
<dbReference type="GO" id="GO:0055085">
    <property type="term" value="P:transmembrane transport"/>
    <property type="evidence" value="ECO:0007669"/>
    <property type="project" value="InterPro"/>
</dbReference>
<evidence type="ECO:0000256" key="5">
    <source>
        <dbReference type="SAM" id="MobiDB-lite"/>
    </source>
</evidence>
<dbReference type="GO" id="GO:0016020">
    <property type="term" value="C:membrane"/>
    <property type="evidence" value="ECO:0007669"/>
    <property type="project" value="UniProtKB-SubCell"/>
</dbReference>
<dbReference type="EMBL" id="SKBQ01000118">
    <property type="protein sequence ID" value="TPX18335.1"/>
    <property type="molecule type" value="Genomic_DNA"/>
</dbReference>
<feature type="compositionally biased region" description="Polar residues" evidence="5">
    <location>
        <begin position="13"/>
        <end position="32"/>
    </location>
</feature>
<feature type="transmembrane region" description="Helical" evidence="6">
    <location>
        <begin position="523"/>
        <end position="542"/>
    </location>
</feature>
<evidence type="ECO:0000313" key="8">
    <source>
        <dbReference type="EMBL" id="TPX18335.1"/>
    </source>
</evidence>
<gene>
    <name evidence="8" type="ORF">E0L32_011784</name>
</gene>
<organism evidence="8 9">
    <name type="scientific">Thyridium curvatum</name>
    <dbReference type="NCBI Taxonomy" id="1093900"/>
    <lineage>
        <taxon>Eukaryota</taxon>
        <taxon>Fungi</taxon>
        <taxon>Dikarya</taxon>
        <taxon>Ascomycota</taxon>
        <taxon>Pezizomycotina</taxon>
        <taxon>Sordariomycetes</taxon>
        <taxon>Sordariomycetidae</taxon>
        <taxon>Thyridiales</taxon>
        <taxon>Thyridiaceae</taxon>
        <taxon>Thyridium</taxon>
    </lineage>
</organism>
<keyword evidence="2 6" id="KW-0812">Transmembrane</keyword>
<dbReference type="PANTHER" id="PTHR11814">
    <property type="entry name" value="SULFATE TRANSPORTER"/>
    <property type="match status" value="1"/>
</dbReference>
<dbReference type="InterPro" id="IPR036513">
    <property type="entry name" value="STAS_dom_sf"/>
</dbReference>
<feature type="region of interest" description="Disordered" evidence="5">
    <location>
        <begin position="1"/>
        <end position="110"/>
    </location>
</feature>
<dbReference type="Pfam" id="PF00916">
    <property type="entry name" value="Sulfate_transp"/>
    <property type="match status" value="1"/>
</dbReference>
<dbReference type="InParanoid" id="A0A507B5D7"/>
<comment type="subcellular location">
    <subcellularLocation>
        <location evidence="1">Membrane</location>
        <topology evidence="1">Multi-pass membrane protein</topology>
    </subcellularLocation>
</comment>
<feature type="domain" description="STAS" evidence="7">
    <location>
        <begin position="636"/>
        <end position="773"/>
    </location>
</feature>
<dbReference type="OrthoDB" id="427213at2759"/>
<keyword evidence="9" id="KW-1185">Reference proteome</keyword>
<dbReference type="GeneID" id="41979231"/>
<dbReference type="STRING" id="1093900.A0A507B5D7"/>